<evidence type="ECO:0000256" key="1">
    <source>
        <dbReference type="SAM" id="Phobius"/>
    </source>
</evidence>
<feature type="transmembrane region" description="Helical" evidence="1">
    <location>
        <begin position="6"/>
        <end position="26"/>
    </location>
</feature>
<dbReference type="Proteomes" id="UP001215216">
    <property type="component" value="Chromosome"/>
</dbReference>
<keyword evidence="1" id="KW-1133">Transmembrane helix</keyword>
<dbReference type="EMBL" id="CP121208">
    <property type="protein sequence ID" value="WFM82653.1"/>
    <property type="molecule type" value="Genomic_DNA"/>
</dbReference>
<evidence type="ECO:0000313" key="2">
    <source>
        <dbReference type="EMBL" id="WFM82653.1"/>
    </source>
</evidence>
<dbReference type="InterPro" id="IPR009293">
    <property type="entry name" value="UPF0478"/>
</dbReference>
<organism evidence="2 3">
    <name type="scientific">Arcanobacterium canis</name>
    <dbReference type="NCBI Taxonomy" id="999183"/>
    <lineage>
        <taxon>Bacteria</taxon>
        <taxon>Bacillati</taxon>
        <taxon>Actinomycetota</taxon>
        <taxon>Actinomycetes</taxon>
        <taxon>Actinomycetales</taxon>
        <taxon>Actinomycetaceae</taxon>
        <taxon>Arcanobacterium</taxon>
    </lineage>
</organism>
<keyword evidence="1" id="KW-0472">Membrane</keyword>
<keyword evidence="3" id="KW-1185">Reference proteome</keyword>
<dbReference type="Pfam" id="PF06103">
    <property type="entry name" value="DUF948"/>
    <property type="match status" value="1"/>
</dbReference>
<evidence type="ECO:0000313" key="3">
    <source>
        <dbReference type="Proteomes" id="UP001215216"/>
    </source>
</evidence>
<proteinExistence type="predicted"/>
<accession>A0ABY8FVX2</accession>
<keyword evidence="1" id="KW-0812">Transmembrane</keyword>
<name>A0ABY8FVX2_9ACTO</name>
<gene>
    <name evidence="2" type="ORF">P7079_04370</name>
</gene>
<reference evidence="2 3" key="1">
    <citation type="submission" date="2023-03" db="EMBL/GenBank/DDBJ databases">
        <title>Complete genome of Arcanobacterium canis strain DSM 25104 isolated in 2010 from a canine otitis externa in Germany.</title>
        <authorList>
            <person name="Borowiak M."/>
            <person name="Kreitlow A."/>
            <person name="Malorny B."/>
            <person name="Laemmler C."/>
            <person name="Prenger-Berninghoff E."/>
            <person name="Ploetz M."/>
            <person name="Abdulmawjood A."/>
        </authorList>
    </citation>
    <scope>NUCLEOTIDE SEQUENCE [LARGE SCALE GENOMIC DNA]</scope>
    <source>
        <strain evidence="2 3">DSM 25104</strain>
    </source>
</reference>
<protein>
    <submittedName>
        <fullName evidence="2">DUF948 domain-containing protein</fullName>
    </submittedName>
</protein>
<sequence length="123" mass="13106">MEPVTLGQIAALIAALAFLALVYFMIRPLNKLSGVLDRLAESLRELTEHTLPAIDEAAQTVAGANSQVARLDQITAAAARTTEDISAMTTLVTSTVGAPFVALRKGAAKVKTTFSHREENQEN</sequence>
<dbReference type="RefSeq" id="WP_278012079.1">
    <property type="nucleotide sequence ID" value="NZ_CP121208.1"/>
</dbReference>